<dbReference type="InterPro" id="IPR053235">
    <property type="entry name" value="Ser_Thr_kinase"/>
</dbReference>
<dbReference type="Gene3D" id="1.10.510.10">
    <property type="entry name" value="Transferase(Phosphotransferase) domain 1"/>
    <property type="match status" value="1"/>
</dbReference>
<protein>
    <recommendedName>
        <fullName evidence="1">non-specific serine/threonine protein kinase</fullName>
        <ecNumber evidence="1">2.7.11.1</ecNumber>
    </recommendedName>
</protein>
<evidence type="ECO:0000256" key="2">
    <source>
        <dbReference type="ARBA" id="ARBA00022527"/>
    </source>
</evidence>
<accession>A0A2T3B1U1</accession>
<dbReference type="SUPFAM" id="SSF56112">
    <property type="entry name" value="Protein kinase-like (PK-like)"/>
    <property type="match status" value="1"/>
</dbReference>
<evidence type="ECO:0000256" key="1">
    <source>
        <dbReference type="ARBA" id="ARBA00012513"/>
    </source>
</evidence>
<comment type="catalytic activity">
    <reaction evidence="7">
        <text>L-threonyl-[protein] + ATP = O-phospho-L-threonyl-[protein] + ADP + H(+)</text>
        <dbReference type="Rhea" id="RHEA:46608"/>
        <dbReference type="Rhea" id="RHEA-COMP:11060"/>
        <dbReference type="Rhea" id="RHEA-COMP:11605"/>
        <dbReference type="ChEBI" id="CHEBI:15378"/>
        <dbReference type="ChEBI" id="CHEBI:30013"/>
        <dbReference type="ChEBI" id="CHEBI:30616"/>
        <dbReference type="ChEBI" id="CHEBI:61977"/>
        <dbReference type="ChEBI" id="CHEBI:456216"/>
        <dbReference type="EC" id="2.7.11.1"/>
    </reaction>
</comment>
<dbReference type="STRING" id="857342.A0A2T3B1U1"/>
<evidence type="ECO:0000256" key="4">
    <source>
        <dbReference type="ARBA" id="ARBA00022741"/>
    </source>
</evidence>
<evidence type="ECO:0000259" key="9">
    <source>
        <dbReference type="PROSITE" id="PS50011"/>
    </source>
</evidence>
<name>A0A2T3B1U1_AMORE</name>
<keyword evidence="3" id="KW-0808">Transferase</keyword>
<proteinExistence type="predicted"/>
<dbReference type="RefSeq" id="XP_024720870.1">
    <property type="nucleotide sequence ID" value="XM_024862630.1"/>
</dbReference>
<dbReference type="EC" id="2.7.11.1" evidence="1"/>
<evidence type="ECO:0000256" key="6">
    <source>
        <dbReference type="ARBA" id="ARBA00022840"/>
    </source>
</evidence>
<dbReference type="Pfam" id="PF00069">
    <property type="entry name" value="Pkinase"/>
    <property type="match status" value="1"/>
</dbReference>
<dbReference type="PROSITE" id="PS50011">
    <property type="entry name" value="PROTEIN_KINASE_DOM"/>
    <property type="match status" value="1"/>
</dbReference>
<comment type="catalytic activity">
    <reaction evidence="8">
        <text>L-seryl-[protein] + ATP = O-phospho-L-seryl-[protein] + ADP + H(+)</text>
        <dbReference type="Rhea" id="RHEA:17989"/>
        <dbReference type="Rhea" id="RHEA-COMP:9863"/>
        <dbReference type="Rhea" id="RHEA-COMP:11604"/>
        <dbReference type="ChEBI" id="CHEBI:15378"/>
        <dbReference type="ChEBI" id="CHEBI:29999"/>
        <dbReference type="ChEBI" id="CHEBI:30616"/>
        <dbReference type="ChEBI" id="CHEBI:83421"/>
        <dbReference type="ChEBI" id="CHEBI:456216"/>
        <dbReference type="EC" id="2.7.11.1"/>
    </reaction>
</comment>
<evidence type="ECO:0000313" key="10">
    <source>
        <dbReference type="EMBL" id="PSS18518.1"/>
    </source>
</evidence>
<evidence type="ECO:0000256" key="3">
    <source>
        <dbReference type="ARBA" id="ARBA00022679"/>
    </source>
</evidence>
<dbReference type="InterPro" id="IPR000719">
    <property type="entry name" value="Prot_kinase_dom"/>
</dbReference>
<keyword evidence="11" id="KW-1185">Reference proteome</keyword>
<keyword evidence="5" id="KW-0418">Kinase</keyword>
<feature type="domain" description="Protein kinase" evidence="9">
    <location>
        <begin position="17"/>
        <end position="271"/>
    </location>
</feature>
<dbReference type="PANTHER" id="PTHR24361:SF433">
    <property type="entry name" value="PROTEIN KINASE DOMAIN-CONTAINING PROTEIN"/>
    <property type="match status" value="1"/>
</dbReference>
<dbReference type="InParanoid" id="A0A2T3B1U1"/>
<keyword evidence="4" id="KW-0547">Nucleotide-binding</keyword>
<dbReference type="GO" id="GO:0005737">
    <property type="term" value="C:cytoplasm"/>
    <property type="evidence" value="ECO:0007669"/>
    <property type="project" value="TreeGrafter"/>
</dbReference>
<organism evidence="10 11">
    <name type="scientific">Amorphotheca resinae ATCC 22711</name>
    <dbReference type="NCBI Taxonomy" id="857342"/>
    <lineage>
        <taxon>Eukaryota</taxon>
        <taxon>Fungi</taxon>
        <taxon>Dikarya</taxon>
        <taxon>Ascomycota</taxon>
        <taxon>Pezizomycotina</taxon>
        <taxon>Leotiomycetes</taxon>
        <taxon>Helotiales</taxon>
        <taxon>Amorphothecaceae</taxon>
        <taxon>Amorphotheca</taxon>
    </lineage>
</organism>
<evidence type="ECO:0000256" key="7">
    <source>
        <dbReference type="ARBA" id="ARBA00047899"/>
    </source>
</evidence>
<dbReference type="OrthoDB" id="1668230at2759"/>
<dbReference type="InterPro" id="IPR011009">
    <property type="entry name" value="Kinase-like_dom_sf"/>
</dbReference>
<sequence length="271" mass="30716">MPIVETVVHHYYEYHPPGVKEILGIGSSAWVGAVDETTVFKYPLAPDGDMSRLEVERQLLELVGRHERVIQLKGFNEKGLYLERAPNGTLGDYLLEASPEQESPSTAQRVAWCRETIEAVAHIHSLHVLHCDIQPYNLLLDAGLHVKLTDFQGKHMAADGTILLDGSSSEPTRFSYPRDDPHQADIKTDLFALGCTIYFIMMGHPVYPDIVDGSDEWYERVQERFAKHEFPEDLHACTSITQKCWLREYESAEEVLRDILAIEETSISLPL</sequence>
<keyword evidence="2" id="KW-0723">Serine/threonine-protein kinase</keyword>
<keyword evidence="6" id="KW-0067">ATP-binding</keyword>
<dbReference type="Proteomes" id="UP000241818">
    <property type="component" value="Unassembled WGS sequence"/>
</dbReference>
<dbReference type="GO" id="GO:0004674">
    <property type="term" value="F:protein serine/threonine kinase activity"/>
    <property type="evidence" value="ECO:0007669"/>
    <property type="project" value="UniProtKB-KW"/>
</dbReference>
<evidence type="ECO:0000256" key="5">
    <source>
        <dbReference type="ARBA" id="ARBA00022777"/>
    </source>
</evidence>
<dbReference type="GO" id="GO:0005524">
    <property type="term" value="F:ATP binding"/>
    <property type="evidence" value="ECO:0007669"/>
    <property type="project" value="UniProtKB-KW"/>
</dbReference>
<dbReference type="GeneID" id="36570711"/>
<reference evidence="10 11" key="1">
    <citation type="journal article" date="2018" name="New Phytol.">
        <title>Comparative genomics and transcriptomics depict ericoid mycorrhizal fungi as versatile saprotrophs and plant mutualists.</title>
        <authorList>
            <person name="Martino E."/>
            <person name="Morin E."/>
            <person name="Grelet G.A."/>
            <person name="Kuo A."/>
            <person name="Kohler A."/>
            <person name="Daghino S."/>
            <person name="Barry K.W."/>
            <person name="Cichocki N."/>
            <person name="Clum A."/>
            <person name="Dockter R.B."/>
            <person name="Hainaut M."/>
            <person name="Kuo R.C."/>
            <person name="LaButti K."/>
            <person name="Lindahl B.D."/>
            <person name="Lindquist E.A."/>
            <person name="Lipzen A."/>
            <person name="Khouja H.R."/>
            <person name="Magnuson J."/>
            <person name="Murat C."/>
            <person name="Ohm R.A."/>
            <person name="Singer S.W."/>
            <person name="Spatafora J.W."/>
            <person name="Wang M."/>
            <person name="Veneault-Fourrey C."/>
            <person name="Henrissat B."/>
            <person name="Grigoriev I.V."/>
            <person name="Martin F.M."/>
            <person name="Perotto S."/>
        </authorList>
    </citation>
    <scope>NUCLEOTIDE SEQUENCE [LARGE SCALE GENOMIC DNA]</scope>
    <source>
        <strain evidence="10 11">ATCC 22711</strain>
    </source>
</reference>
<dbReference type="AlphaFoldDB" id="A0A2T3B1U1"/>
<dbReference type="EMBL" id="KZ679011">
    <property type="protein sequence ID" value="PSS18518.1"/>
    <property type="molecule type" value="Genomic_DNA"/>
</dbReference>
<dbReference type="PANTHER" id="PTHR24361">
    <property type="entry name" value="MITOGEN-ACTIVATED KINASE KINASE KINASE"/>
    <property type="match status" value="1"/>
</dbReference>
<evidence type="ECO:0000313" key="11">
    <source>
        <dbReference type="Proteomes" id="UP000241818"/>
    </source>
</evidence>
<gene>
    <name evidence="10" type="ORF">M430DRAFT_139817</name>
</gene>
<evidence type="ECO:0000256" key="8">
    <source>
        <dbReference type="ARBA" id="ARBA00048679"/>
    </source>
</evidence>